<dbReference type="InterPro" id="IPR029058">
    <property type="entry name" value="AB_hydrolase_fold"/>
</dbReference>
<reference evidence="10 11" key="1">
    <citation type="submission" date="2020-02" db="EMBL/GenBank/DDBJ databases">
        <authorList>
            <person name="Ferguson B K."/>
        </authorList>
    </citation>
    <scope>NUCLEOTIDE SEQUENCE [LARGE SCALE GENOMIC DNA]</scope>
</reference>
<comment type="catalytic activity">
    <reaction evidence="8">
        <text>a cholesterol ester + H2O = cholesterol + a fatty acid + H(+)</text>
        <dbReference type="Rhea" id="RHEA:36403"/>
        <dbReference type="ChEBI" id="CHEBI:15377"/>
        <dbReference type="ChEBI" id="CHEBI:15378"/>
        <dbReference type="ChEBI" id="CHEBI:16113"/>
        <dbReference type="ChEBI" id="CHEBI:17002"/>
        <dbReference type="ChEBI" id="CHEBI:28868"/>
        <dbReference type="EC" id="3.1.1.13"/>
    </reaction>
    <physiologicalReaction direction="left-to-right" evidence="8">
        <dbReference type="Rhea" id="RHEA:36404"/>
    </physiologicalReaction>
</comment>
<evidence type="ECO:0000256" key="3">
    <source>
        <dbReference type="ARBA" id="ARBA00019242"/>
    </source>
</evidence>
<keyword evidence="9" id="KW-1133">Transmembrane helix</keyword>
<dbReference type="AlphaFoldDB" id="A0A6H5IF31"/>
<evidence type="ECO:0000256" key="9">
    <source>
        <dbReference type="SAM" id="Phobius"/>
    </source>
</evidence>
<dbReference type="GO" id="GO:0005811">
    <property type="term" value="C:lipid droplet"/>
    <property type="evidence" value="ECO:0007669"/>
    <property type="project" value="UniProtKB-SubCell"/>
</dbReference>
<feature type="transmembrane region" description="Helical" evidence="9">
    <location>
        <begin position="198"/>
        <end position="227"/>
    </location>
</feature>
<evidence type="ECO:0000256" key="2">
    <source>
        <dbReference type="ARBA" id="ARBA00008300"/>
    </source>
</evidence>
<evidence type="ECO:0000256" key="4">
    <source>
        <dbReference type="ARBA" id="ARBA00022677"/>
    </source>
</evidence>
<gene>
    <name evidence="10" type="ORF">TBRA_LOCUS8425</name>
</gene>
<dbReference type="EC" id="3.1.1.13" evidence="7"/>
<keyword evidence="9" id="KW-0472">Membrane</keyword>
<comment type="similarity">
    <text evidence="2">Belongs to the AB hydrolase superfamily. LDAH family.</text>
</comment>
<keyword evidence="9" id="KW-0812">Transmembrane</keyword>
<dbReference type="GO" id="GO:0004771">
    <property type="term" value="F:sterol ester esterase activity"/>
    <property type="evidence" value="ECO:0007669"/>
    <property type="project" value="UniProtKB-EC"/>
</dbReference>
<dbReference type="PANTHER" id="PTHR13390:SF0">
    <property type="entry name" value="LIPID DROPLET-ASSOCIATED HYDROLASE"/>
    <property type="match status" value="1"/>
</dbReference>
<evidence type="ECO:0000256" key="7">
    <source>
        <dbReference type="ARBA" id="ARBA00039150"/>
    </source>
</evidence>
<sequence length="337" mass="38666">MYQATVPINGVPTEVISYGRWIEEGISTTGRQDVVIVITGNPGVPSFYKEFAAQIQKSLPTEVPVWIIGHTGHTKPPSHLPNSLPDPKTSRHLYDLDGNIKHKQEFIKKYVPTNARIHLVAHSIGSWFVLNLLKDKEISEKVVKCYLLFPTIERMAESPMGKIVINIVSKWNNLIKISTYKQFNRLVFLFQTLRIAKLLMFLAWIFTLFPHIFQIFLVRIFGIFYGIPSNCVSPIVQMIHPFSLHQIFSLAKQEMIHVKELDNDVITQHKKKLYLYYGSKDGWTPIRYYDDLKARHPDIDAHLCKRGFQHSFVLSDSIEMGKMIGDLINESISSGSN</sequence>
<dbReference type="Gene3D" id="3.40.50.1820">
    <property type="entry name" value="alpha/beta hydrolase"/>
    <property type="match status" value="1"/>
</dbReference>
<dbReference type="SUPFAM" id="SSF53474">
    <property type="entry name" value="alpha/beta-Hydrolases"/>
    <property type="match status" value="1"/>
</dbReference>
<evidence type="ECO:0000313" key="11">
    <source>
        <dbReference type="Proteomes" id="UP000479190"/>
    </source>
</evidence>
<dbReference type="OrthoDB" id="448051at2759"/>
<keyword evidence="11" id="KW-1185">Reference proteome</keyword>
<keyword evidence="4" id="KW-0551">Lipid droplet</keyword>
<accession>A0A6H5IF31</accession>
<organism evidence="10 11">
    <name type="scientific">Trichogramma brassicae</name>
    <dbReference type="NCBI Taxonomy" id="86971"/>
    <lineage>
        <taxon>Eukaryota</taxon>
        <taxon>Metazoa</taxon>
        <taxon>Ecdysozoa</taxon>
        <taxon>Arthropoda</taxon>
        <taxon>Hexapoda</taxon>
        <taxon>Insecta</taxon>
        <taxon>Pterygota</taxon>
        <taxon>Neoptera</taxon>
        <taxon>Endopterygota</taxon>
        <taxon>Hymenoptera</taxon>
        <taxon>Apocrita</taxon>
        <taxon>Proctotrupomorpha</taxon>
        <taxon>Chalcidoidea</taxon>
        <taxon>Trichogrammatidae</taxon>
        <taxon>Trichogramma</taxon>
    </lineage>
</organism>
<dbReference type="GO" id="GO:0019915">
    <property type="term" value="P:lipid storage"/>
    <property type="evidence" value="ECO:0007669"/>
    <property type="project" value="InterPro"/>
</dbReference>
<name>A0A6H5IF31_9HYME</name>
<dbReference type="InterPro" id="IPR019363">
    <property type="entry name" value="LDAH"/>
</dbReference>
<evidence type="ECO:0000256" key="8">
    <source>
        <dbReference type="ARBA" id="ARBA00049527"/>
    </source>
</evidence>
<evidence type="ECO:0000256" key="6">
    <source>
        <dbReference type="ARBA" id="ARBA00031924"/>
    </source>
</evidence>
<comment type="subcellular location">
    <subcellularLocation>
        <location evidence="1">Lipid droplet</location>
    </subcellularLocation>
</comment>
<evidence type="ECO:0000313" key="10">
    <source>
        <dbReference type="EMBL" id="CAB0036561.1"/>
    </source>
</evidence>
<keyword evidence="5" id="KW-0378">Hydrolase</keyword>
<dbReference type="Pfam" id="PF10230">
    <property type="entry name" value="LIDHydrolase"/>
    <property type="match status" value="1"/>
</dbReference>
<evidence type="ECO:0000256" key="5">
    <source>
        <dbReference type="ARBA" id="ARBA00022801"/>
    </source>
</evidence>
<proteinExistence type="inferred from homology"/>
<dbReference type="PANTHER" id="PTHR13390">
    <property type="entry name" value="LIPASE"/>
    <property type="match status" value="1"/>
</dbReference>
<evidence type="ECO:0000256" key="1">
    <source>
        <dbReference type="ARBA" id="ARBA00004502"/>
    </source>
</evidence>
<dbReference type="EMBL" id="CADCXV010000820">
    <property type="protein sequence ID" value="CAB0036561.1"/>
    <property type="molecule type" value="Genomic_DNA"/>
</dbReference>
<dbReference type="Proteomes" id="UP000479190">
    <property type="component" value="Unassembled WGS sequence"/>
</dbReference>
<protein>
    <recommendedName>
        <fullName evidence="3">Lipid droplet-associated hydrolase</fullName>
        <ecNumber evidence="7">3.1.1.13</ecNumber>
    </recommendedName>
    <alternativeName>
        <fullName evidence="6">Lipid droplet-associated serine hydrolase</fullName>
    </alternativeName>
</protein>